<organism evidence="1">
    <name type="scientific">Culex pipiens</name>
    <name type="common">House mosquito</name>
    <dbReference type="NCBI Taxonomy" id="7175"/>
    <lineage>
        <taxon>Eukaryota</taxon>
        <taxon>Metazoa</taxon>
        <taxon>Ecdysozoa</taxon>
        <taxon>Arthropoda</taxon>
        <taxon>Hexapoda</taxon>
        <taxon>Insecta</taxon>
        <taxon>Pterygota</taxon>
        <taxon>Neoptera</taxon>
        <taxon>Endopterygota</taxon>
        <taxon>Diptera</taxon>
        <taxon>Nematocera</taxon>
        <taxon>Culicoidea</taxon>
        <taxon>Culicidae</taxon>
        <taxon>Culicinae</taxon>
        <taxon>Culicini</taxon>
        <taxon>Culex</taxon>
        <taxon>Culex</taxon>
    </lineage>
</organism>
<protein>
    <submittedName>
        <fullName evidence="1">(northern house mosquito) hypothetical protein</fullName>
    </submittedName>
</protein>
<reference evidence="1" key="1">
    <citation type="submission" date="2021-05" db="EMBL/GenBank/DDBJ databases">
        <authorList>
            <person name="Alioto T."/>
            <person name="Alioto T."/>
            <person name="Gomez Garrido J."/>
        </authorList>
    </citation>
    <scope>NUCLEOTIDE SEQUENCE</scope>
</reference>
<dbReference type="AlphaFoldDB" id="A0A8D8FTE1"/>
<evidence type="ECO:0000313" key="1">
    <source>
        <dbReference type="EMBL" id="CAG6484542.1"/>
    </source>
</evidence>
<name>A0A8D8FTE1_CULPI</name>
<dbReference type="EMBL" id="HBUE01099517">
    <property type="protein sequence ID" value="CAG6484541.1"/>
    <property type="molecule type" value="Transcribed_RNA"/>
</dbReference>
<sequence>MSYRPFQKLLQIFSHNCELNLKNKNWRKFFSDQDSEQKSNSQPFLVLCSAPAIASERVNCSELDVKRSETARELLICLLSCLIRNVFFISWRNNCFNHQPLLAWLKVATLGTTTVAAGN</sequence>
<proteinExistence type="predicted"/>
<dbReference type="EMBL" id="HBUE01099521">
    <property type="protein sequence ID" value="CAG6484543.1"/>
    <property type="molecule type" value="Transcribed_RNA"/>
</dbReference>
<dbReference type="EMBL" id="HBUE01099519">
    <property type="protein sequence ID" value="CAG6484542.1"/>
    <property type="molecule type" value="Transcribed_RNA"/>
</dbReference>
<accession>A0A8D8FTE1</accession>